<comment type="caution">
    <text evidence="1">The sequence shown here is derived from an EMBL/GenBank/DDBJ whole genome shotgun (WGS) entry which is preliminary data.</text>
</comment>
<gene>
    <name evidence="1" type="ORF">SK128_018323</name>
</gene>
<protein>
    <submittedName>
        <fullName evidence="1">Uncharacterized protein</fullName>
    </submittedName>
</protein>
<accession>A0AAN8WKL0</accession>
<proteinExistence type="predicted"/>
<evidence type="ECO:0000313" key="2">
    <source>
        <dbReference type="Proteomes" id="UP001381693"/>
    </source>
</evidence>
<organism evidence="1 2">
    <name type="scientific">Halocaridina rubra</name>
    <name type="common">Hawaiian red shrimp</name>
    <dbReference type="NCBI Taxonomy" id="373956"/>
    <lineage>
        <taxon>Eukaryota</taxon>
        <taxon>Metazoa</taxon>
        <taxon>Ecdysozoa</taxon>
        <taxon>Arthropoda</taxon>
        <taxon>Crustacea</taxon>
        <taxon>Multicrustacea</taxon>
        <taxon>Malacostraca</taxon>
        <taxon>Eumalacostraca</taxon>
        <taxon>Eucarida</taxon>
        <taxon>Decapoda</taxon>
        <taxon>Pleocyemata</taxon>
        <taxon>Caridea</taxon>
        <taxon>Atyoidea</taxon>
        <taxon>Atyidae</taxon>
        <taxon>Halocaridina</taxon>
    </lineage>
</organism>
<dbReference type="Proteomes" id="UP001381693">
    <property type="component" value="Unassembled WGS sequence"/>
</dbReference>
<keyword evidence="2" id="KW-1185">Reference proteome</keyword>
<dbReference type="AlphaFoldDB" id="A0AAN8WKL0"/>
<dbReference type="EMBL" id="JAXCGZ010017757">
    <property type="protein sequence ID" value="KAK7067756.1"/>
    <property type="molecule type" value="Genomic_DNA"/>
</dbReference>
<sequence length="67" mass="7661">MKGRSRNYHIVVVEGDSKEGWKEVEEYMEGGWAWDGGWKELLRRKRLGDDGVGKEMKCMGGEKEAGK</sequence>
<evidence type="ECO:0000313" key="1">
    <source>
        <dbReference type="EMBL" id="KAK7067756.1"/>
    </source>
</evidence>
<name>A0AAN8WKL0_HALRR</name>
<reference evidence="1 2" key="1">
    <citation type="submission" date="2023-11" db="EMBL/GenBank/DDBJ databases">
        <title>Halocaridina rubra genome assembly.</title>
        <authorList>
            <person name="Smith C."/>
        </authorList>
    </citation>
    <scope>NUCLEOTIDE SEQUENCE [LARGE SCALE GENOMIC DNA]</scope>
    <source>
        <strain evidence="1">EP-1</strain>
        <tissue evidence="1">Whole</tissue>
    </source>
</reference>